<organism evidence="14 15">
    <name type="scientific">Lysobacter cavernae</name>
    <dbReference type="NCBI Taxonomy" id="1685901"/>
    <lineage>
        <taxon>Bacteria</taxon>
        <taxon>Pseudomonadati</taxon>
        <taxon>Pseudomonadota</taxon>
        <taxon>Gammaproteobacteria</taxon>
        <taxon>Lysobacterales</taxon>
        <taxon>Lysobacteraceae</taxon>
        <taxon>Lysobacter</taxon>
    </lineage>
</organism>
<sequence>MKLRKTMLSVSIVAALGFAGSAMAQQTTAPEAAQAPAASSQEATDLDAVIVTGIRASQEKSLDTKRNAATHIEAVTAEDVGKLPAHNVADTLQRLPGVSTSSSSANEGGFDENDRISLRGTSPSLTQTLVNGHTIASADWFILSQTETVGRSVSYSLLPSEIVSQAIVNKTSEARFIEGGSAGSVNVITRKPLEFANQISAEGTLGAVYSDLAGSTKPQVSGLFNYKNDANTFGFMAQMFYQERELRRDGQEIVGGFLTIAPTDPVAATNPDLVGVKYPSLPGSAYFSQTRERKGGLLEFQAKPSDDLTLGLSAFYSDMDAANYNRNYMLHTGNFVPRVAPLPGYVVQDGTLVKADYAGAVGADGNPIGNGIYDMISRPESAAKTGYVTFDADWDVNDSFSLKSQIGHTKGEGSTPTQNIAEVVTGTSGGGWQVRGTDSTVNWYLNNPSGPTTAGFGTWGIQYFDVIDKEDWLNLDATWYGNGGVLSSINFGARYSQHSREVNSPYGSDPGNIAGALAGAPVGNYPNDFGSALGGSFPTNIWYFTQDALEQAVKNNSTVRKDGARENYASEFNITEDNTAAYVQFNFEGDNWSGNAGLRYVDVSQDIRYFDSVAGSGQAPDVVSLFGGFIRVRDKNSHQKVLPSANFRYNFGDDLVMRLAASQTMTMPDYSALAGSVSLSNLTHTGSAGNPELDPIISTNFDASLEWYFVERGLLAASIFSMDLDNYVKYGTVVRPYVNDQTGMIENYEVTLPVNSDGKVKGVELTYEQPIGDYFGISANYTYADGEADGGDALVGTSKNTYNVSGWFENDRWNARIGYTFRSSFYHGMLRANQYFQDDFGTLSASVGFKATDWLSISLDALNLNDPELSYYVADGHPQAFYNNGRQYYLNFRFKY</sequence>
<evidence type="ECO:0000256" key="11">
    <source>
        <dbReference type="SAM" id="SignalP"/>
    </source>
</evidence>
<keyword evidence="3 8" id="KW-1134">Transmembrane beta strand</keyword>
<dbReference type="Pfam" id="PF07715">
    <property type="entry name" value="Plug"/>
    <property type="match status" value="1"/>
</dbReference>
<dbReference type="RefSeq" id="WP_386759688.1">
    <property type="nucleotide sequence ID" value="NZ_JBHRXK010000006.1"/>
</dbReference>
<dbReference type="SUPFAM" id="SSF56935">
    <property type="entry name" value="Porins"/>
    <property type="match status" value="1"/>
</dbReference>
<evidence type="ECO:0000256" key="10">
    <source>
        <dbReference type="SAM" id="MobiDB-lite"/>
    </source>
</evidence>
<dbReference type="PANTHER" id="PTHR40980:SF3">
    <property type="entry name" value="TONB-DEPENDENT RECEPTOR-LIKE BETA-BARREL DOMAIN-CONTAINING PROTEIN"/>
    <property type="match status" value="1"/>
</dbReference>
<dbReference type="Gene3D" id="2.40.170.20">
    <property type="entry name" value="TonB-dependent receptor, beta-barrel domain"/>
    <property type="match status" value="1"/>
</dbReference>
<comment type="subcellular location">
    <subcellularLocation>
        <location evidence="1 8">Cell outer membrane</location>
        <topology evidence="1 8">Multi-pass membrane protein</topology>
    </subcellularLocation>
</comment>
<keyword evidence="6 8" id="KW-0472">Membrane</keyword>
<evidence type="ECO:0000256" key="1">
    <source>
        <dbReference type="ARBA" id="ARBA00004571"/>
    </source>
</evidence>
<dbReference type="InterPro" id="IPR000531">
    <property type="entry name" value="Beta-barrel_TonB"/>
</dbReference>
<dbReference type="PANTHER" id="PTHR40980">
    <property type="entry name" value="PLUG DOMAIN-CONTAINING PROTEIN"/>
    <property type="match status" value="1"/>
</dbReference>
<reference evidence="15" key="1">
    <citation type="journal article" date="2019" name="Int. J. Syst. Evol. Microbiol.">
        <title>The Global Catalogue of Microorganisms (GCM) 10K type strain sequencing project: providing services to taxonomists for standard genome sequencing and annotation.</title>
        <authorList>
            <consortium name="The Broad Institute Genomics Platform"/>
            <consortium name="The Broad Institute Genome Sequencing Center for Infectious Disease"/>
            <person name="Wu L."/>
            <person name="Ma J."/>
        </authorList>
    </citation>
    <scope>NUCLEOTIDE SEQUENCE [LARGE SCALE GENOMIC DNA]</scope>
    <source>
        <strain evidence="15">KCTC 42875</strain>
    </source>
</reference>
<protein>
    <submittedName>
        <fullName evidence="14">TonB-dependent receptor</fullName>
    </submittedName>
</protein>
<evidence type="ECO:0000259" key="12">
    <source>
        <dbReference type="Pfam" id="PF00593"/>
    </source>
</evidence>
<dbReference type="EMBL" id="JBHRXK010000006">
    <property type="protein sequence ID" value="MFC3551921.1"/>
    <property type="molecule type" value="Genomic_DNA"/>
</dbReference>
<evidence type="ECO:0000256" key="7">
    <source>
        <dbReference type="ARBA" id="ARBA00023237"/>
    </source>
</evidence>
<dbReference type="InterPro" id="IPR010104">
    <property type="entry name" value="TonB_rcpt_bac"/>
</dbReference>
<keyword evidence="4 8" id="KW-0812">Transmembrane</keyword>
<dbReference type="InterPro" id="IPR036942">
    <property type="entry name" value="Beta-barrel_TonB_sf"/>
</dbReference>
<gene>
    <name evidence="14" type="ORF">ACFOLC_13000</name>
</gene>
<keyword evidence="14" id="KW-0675">Receptor</keyword>
<proteinExistence type="inferred from homology"/>
<evidence type="ECO:0000256" key="6">
    <source>
        <dbReference type="ARBA" id="ARBA00023136"/>
    </source>
</evidence>
<evidence type="ECO:0000256" key="3">
    <source>
        <dbReference type="ARBA" id="ARBA00022452"/>
    </source>
</evidence>
<comment type="caution">
    <text evidence="14">The sequence shown here is derived from an EMBL/GenBank/DDBJ whole genome shotgun (WGS) entry which is preliminary data.</text>
</comment>
<keyword evidence="5 9" id="KW-0798">TonB box</keyword>
<dbReference type="CDD" id="cd01347">
    <property type="entry name" value="ligand_gated_channel"/>
    <property type="match status" value="1"/>
</dbReference>
<evidence type="ECO:0000313" key="15">
    <source>
        <dbReference type="Proteomes" id="UP001595740"/>
    </source>
</evidence>
<feature type="domain" description="TonB-dependent receptor-like beta-barrel" evidence="12">
    <location>
        <begin position="423"/>
        <end position="864"/>
    </location>
</feature>
<dbReference type="Pfam" id="PF00593">
    <property type="entry name" value="TonB_dep_Rec_b-barrel"/>
    <property type="match status" value="1"/>
</dbReference>
<name>A0ABV7RVE8_9GAMM</name>
<keyword evidence="2 8" id="KW-0813">Transport</keyword>
<evidence type="ECO:0000259" key="13">
    <source>
        <dbReference type="Pfam" id="PF07715"/>
    </source>
</evidence>
<feature type="domain" description="TonB-dependent receptor plug" evidence="13">
    <location>
        <begin position="65"/>
        <end position="183"/>
    </location>
</feature>
<dbReference type="InterPro" id="IPR037066">
    <property type="entry name" value="Plug_dom_sf"/>
</dbReference>
<evidence type="ECO:0000256" key="8">
    <source>
        <dbReference type="PROSITE-ProRule" id="PRU01360"/>
    </source>
</evidence>
<comment type="similarity">
    <text evidence="8 9">Belongs to the TonB-dependent receptor family.</text>
</comment>
<keyword evidence="15" id="KW-1185">Reference proteome</keyword>
<dbReference type="InterPro" id="IPR039426">
    <property type="entry name" value="TonB-dep_rcpt-like"/>
</dbReference>
<feature type="signal peptide" evidence="11">
    <location>
        <begin position="1"/>
        <end position="24"/>
    </location>
</feature>
<evidence type="ECO:0000256" key="4">
    <source>
        <dbReference type="ARBA" id="ARBA00022692"/>
    </source>
</evidence>
<evidence type="ECO:0000256" key="9">
    <source>
        <dbReference type="RuleBase" id="RU003357"/>
    </source>
</evidence>
<keyword evidence="7 8" id="KW-0998">Cell outer membrane</keyword>
<evidence type="ECO:0000313" key="14">
    <source>
        <dbReference type="EMBL" id="MFC3551921.1"/>
    </source>
</evidence>
<evidence type="ECO:0000256" key="2">
    <source>
        <dbReference type="ARBA" id="ARBA00022448"/>
    </source>
</evidence>
<dbReference type="PROSITE" id="PS52016">
    <property type="entry name" value="TONB_DEPENDENT_REC_3"/>
    <property type="match status" value="1"/>
</dbReference>
<feature type="region of interest" description="Disordered" evidence="10">
    <location>
        <begin position="96"/>
        <end position="118"/>
    </location>
</feature>
<dbReference type="Proteomes" id="UP001595740">
    <property type="component" value="Unassembled WGS sequence"/>
</dbReference>
<feature type="chain" id="PRO_5045337338" evidence="11">
    <location>
        <begin position="25"/>
        <end position="896"/>
    </location>
</feature>
<dbReference type="Gene3D" id="2.170.130.10">
    <property type="entry name" value="TonB-dependent receptor, plug domain"/>
    <property type="match status" value="1"/>
</dbReference>
<accession>A0ABV7RVE8</accession>
<dbReference type="NCBIfam" id="TIGR01782">
    <property type="entry name" value="TonB-Xanth-Caul"/>
    <property type="match status" value="1"/>
</dbReference>
<dbReference type="InterPro" id="IPR012910">
    <property type="entry name" value="Plug_dom"/>
</dbReference>
<evidence type="ECO:0000256" key="5">
    <source>
        <dbReference type="ARBA" id="ARBA00023077"/>
    </source>
</evidence>
<keyword evidence="11" id="KW-0732">Signal</keyword>